<keyword evidence="1" id="KW-0732">Signal</keyword>
<sequence length="225" mass="24383">MPTLPSTSCVRSRRLWLAGLLAATLAACTTDTYQSGDGRYSYLRADFGLVHTADSVRADWLLTDGGDSVRFASPVRVGWAAKADTFYRALVYYDSQARTVFSATPVVVAEPLPKKTAGSLPDDPLTIESLWVGGGFLNIGFALKTGRAEGLDARQQLGLVLDTVTVSADGHRYVTLLLTHAQNGVPQYYTTRGYMSMPVDKGLRACTVRLSANTYAGRKTYTVEL</sequence>
<proteinExistence type="predicted"/>
<evidence type="ECO:0000259" key="2">
    <source>
        <dbReference type="Pfam" id="PF17415"/>
    </source>
</evidence>
<feature type="domain" description="NigD-like C-terminal" evidence="2">
    <location>
        <begin position="113"/>
        <end position="224"/>
    </location>
</feature>
<accession>A0ABV5ZKW9</accession>
<evidence type="ECO:0000313" key="3">
    <source>
        <dbReference type="EMBL" id="MFB9898036.1"/>
    </source>
</evidence>
<dbReference type="RefSeq" id="WP_027952182.1">
    <property type="nucleotide sequence ID" value="NZ_JADU01000012.1"/>
</dbReference>
<dbReference type="Pfam" id="PF17415">
    <property type="entry name" value="NigD_C"/>
    <property type="match status" value="1"/>
</dbReference>
<comment type="caution">
    <text evidence="3">The sequence shown here is derived from an EMBL/GenBank/DDBJ whole genome shotgun (WGS) entry which is preliminary data.</text>
</comment>
<organism evidence="3 4">
    <name type="scientific">Hallella seregens ATCC 51272</name>
    <dbReference type="NCBI Taxonomy" id="1336250"/>
    <lineage>
        <taxon>Bacteria</taxon>
        <taxon>Pseudomonadati</taxon>
        <taxon>Bacteroidota</taxon>
        <taxon>Bacteroidia</taxon>
        <taxon>Bacteroidales</taxon>
        <taxon>Prevotellaceae</taxon>
        <taxon>Hallella</taxon>
    </lineage>
</organism>
<dbReference type="InterPro" id="IPR038143">
    <property type="entry name" value="NigD-like_C_dom_sf"/>
</dbReference>
<keyword evidence="4" id="KW-1185">Reference proteome</keyword>
<reference evidence="3 4" key="1">
    <citation type="submission" date="2024-09" db="EMBL/GenBank/DDBJ databases">
        <authorList>
            <person name="Sun Q."/>
            <person name="Mori K."/>
        </authorList>
    </citation>
    <scope>NUCLEOTIDE SEQUENCE [LARGE SCALE GENOMIC DNA]</scope>
    <source>
        <strain evidence="3 4">ATCC 51272</strain>
    </source>
</reference>
<protein>
    <submittedName>
        <fullName evidence="3">NigD-like C-terminal domain-containing protein</fullName>
    </submittedName>
</protein>
<evidence type="ECO:0000313" key="4">
    <source>
        <dbReference type="Proteomes" id="UP001589688"/>
    </source>
</evidence>
<dbReference type="Proteomes" id="UP001589688">
    <property type="component" value="Unassembled WGS sequence"/>
</dbReference>
<evidence type="ECO:0000256" key="1">
    <source>
        <dbReference type="SAM" id="SignalP"/>
    </source>
</evidence>
<feature type="signal peptide" evidence="1">
    <location>
        <begin position="1"/>
        <end position="22"/>
    </location>
</feature>
<gene>
    <name evidence="3" type="ORF">ACFFK8_09605</name>
</gene>
<dbReference type="Gene3D" id="2.60.40.2370">
    <property type="entry name" value="NigD-like, C-terminal beta sandwich domain"/>
    <property type="match status" value="1"/>
</dbReference>
<name>A0ABV5ZKW9_9BACT</name>
<dbReference type="InterPro" id="IPR035376">
    <property type="entry name" value="NigD_C"/>
</dbReference>
<feature type="chain" id="PRO_5047419906" evidence="1">
    <location>
        <begin position="23"/>
        <end position="225"/>
    </location>
</feature>
<dbReference type="EMBL" id="JBHLZF010000002">
    <property type="protein sequence ID" value="MFB9898036.1"/>
    <property type="molecule type" value="Genomic_DNA"/>
</dbReference>